<dbReference type="Proteomes" id="UP000280091">
    <property type="component" value="Unassembled WGS sequence"/>
</dbReference>
<keyword evidence="3" id="KW-1185">Reference proteome</keyword>
<dbReference type="AlphaFoldDB" id="A0A495S7H6"/>
<sequence>MENNIDFKDLWKKQSISQPSINELLAKLKHFKKTSLRRLILTNAMLIATCVLILLIWYYYQPQFLSTKIGIVLNVAIMAIYLLVYNRLFDAYKELDNTDSNAEYLQKLIAIKTKQKFLQSKMLSIYFVVLGLGTCLYMYEYASMMSFLWGFFVYAVLLFWMGFVWFYLRPRQIVKENSKIDTLIDTFQRINNQLEADV</sequence>
<keyword evidence="1" id="KW-0472">Membrane</keyword>
<name>A0A495S7H6_9FLAO</name>
<evidence type="ECO:0000313" key="2">
    <source>
        <dbReference type="EMBL" id="RKS95088.1"/>
    </source>
</evidence>
<keyword evidence="1" id="KW-0812">Transmembrane</keyword>
<proteinExistence type="predicted"/>
<accession>A0A495S7H6</accession>
<feature type="transmembrane region" description="Helical" evidence="1">
    <location>
        <begin position="122"/>
        <end position="139"/>
    </location>
</feature>
<protein>
    <submittedName>
        <fullName evidence="2">Uncharacterized protein</fullName>
    </submittedName>
</protein>
<gene>
    <name evidence="2" type="ORF">BC952_0736</name>
</gene>
<feature type="transmembrane region" description="Helical" evidence="1">
    <location>
        <begin position="39"/>
        <end position="59"/>
    </location>
</feature>
<reference evidence="2 3" key="1">
    <citation type="submission" date="2018-10" db="EMBL/GenBank/DDBJ databases">
        <title>Genomic Encyclopedia of Archaeal and Bacterial Type Strains, Phase II (KMG-II): from individual species to whole genera.</title>
        <authorList>
            <person name="Goeker M."/>
        </authorList>
    </citation>
    <scope>NUCLEOTIDE SEQUENCE [LARGE SCALE GENOMIC DNA]</scope>
    <source>
        <strain evidence="2 3">DSM 15094</strain>
    </source>
</reference>
<feature type="transmembrane region" description="Helical" evidence="1">
    <location>
        <begin position="65"/>
        <end position="84"/>
    </location>
</feature>
<dbReference type="RefSeq" id="WP_121364265.1">
    <property type="nucleotide sequence ID" value="NZ_RBXA01000001.1"/>
</dbReference>
<keyword evidence="1" id="KW-1133">Transmembrane helix</keyword>
<organism evidence="2 3">
    <name type="scientific">Flavobacterium limicola</name>
    <dbReference type="NCBI Taxonomy" id="180441"/>
    <lineage>
        <taxon>Bacteria</taxon>
        <taxon>Pseudomonadati</taxon>
        <taxon>Bacteroidota</taxon>
        <taxon>Flavobacteriia</taxon>
        <taxon>Flavobacteriales</taxon>
        <taxon>Flavobacteriaceae</taxon>
        <taxon>Flavobacterium</taxon>
    </lineage>
</organism>
<evidence type="ECO:0000313" key="3">
    <source>
        <dbReference type="Proteomes" id="UP000280091"/>
    </source>
</evidence>
<dbReference type="OrthoDB" id="795301at2"/>
<dbReference type="EMBL" id="RBXA01000001">
    <property type="protein sequence ID" value="RKS95088.1"/>
    <property type="molecule type" value="Genomic_DNA"/>
</dbReference>
<comment type="caution">
    <text evidence="2">The sequence shown here is derived from an EMBL/GenBank/DDBJ whole genome shotgun (WGS) entry which is preliminary data.</text>
</comment>
<feature type="transmembrane region" description="Helical" evidence="1">
    <location>
        <begin position="145"/>
        <end position="168"/>
    </location>
</feature>
<evidence type="ECO:0000256" key="1">
    <source>
        <dbReference type="SAM" id="Phobius"/>
    </source>
</evidence>